<dbReference type="PANTHER" id="PTHR37625">
    <property type="entry name" value="OUTER MEMBRANE LIPOPROTEIN-RELATED"/>
    <property type="match status" value="1"/>
</dbReference>
<feature type="signal peptide" evidence="2">
    <location>
        <begin position="1"/>
        <end position="27"/>
    </location>
</feature>
<sequence length="237" mass="24972">MQRIAGWMRIRKTTWSAAALAAALALAACSSAPKPPPPTTIRLTVVGAKALNPDPSGRPSPVMLRLYQLGPSDAFANADFFQVMDQDKATLGPTLLDRQELAVQPDGRQTVTIQPKPDVKTLAVAAAFRAYEEAGWRALQPVEPNKANNFVLTAKDSTITLVRQDGEDGDAAATDGEAEGDKPAADKPEDAKPDAQKPDADKAKADAPKAEKAEPAPKATADQPPAAKHNLIVKGPS</sequence>
<gene>
    <name evidence="3" type="ORF">SAMN02982917_4842</name>
</gene>
<protein>
    <submittedName>
        <fullName evidence="3">Type VI secretion system protein VasD</fullName>
    </submittedName>
</protein>
<dbReference type="RefSeq" id="WP_244560823.1">
    <property type="nucleotide sequence ID" value="NZ_FXAK01000007.1"/>
</dbReference>
<dbReference type="InterPro" id="IPR017734">
    <property type="entry name" value="T6SS_SciN"/>
</dbReference>
<evidence type="ECO:0000256" key="1">
    <source>
        <dbReference type="SAM" id="MobiDB-lite"/>
    </source>
</evidence>
<feature type="region of interest" description="Disordered" evidence="1">
    <location>
        <begin position="162"/>
        <end position="237"/>
    </location>
</feature>
<dbReference type="STRING" id="286727.SAMN02982917_4842"/>
<dbReference type="Pfam" id="PF12790">
    <property type="entry name" value="T6SS-SciN"/>
    <property type="match status" value="1"/>
</dbReference>
<dbReference type="EMBL" id="FXAK01000007">
    <property type="protein sequence ID" value="SMF78763.1"/>
    <property type="molecule type" value="Genomic_DNA"/>
</dbReference>
<feature type="compositionally biased region" description="Basic and acidic residues" evidence="1">
    <location>
        <begin position="179"/>
        <end position="215"/>
    </location>
</feature>
<dbReference type="Proteomes" id="UP000192936">
    <property type="component" value="Unassembled WGS sequence"/>
</dbReference>
<evidence type="ECO:0000256" key="2">
    <source>
        <dbReference type="SAM" id="SignalP"/>
    </source>
</evidence>
<proteinExistence type="predicted"/>
<keyword evidence="2" id="KW-0732">Signal</keyword>
<dbReference type="AlphaFoldDB" id="A0A1X7H2S1"/>
<evidence type="ECO:0000313" key="4">
    <source>
        <dbReference type="Proteomes" id="UP000192936"/>
    </source>
</evidence>
<accession>A0A1X7H2S1</accession>
<evidence type="ECO:0000313" key="3">
    <source>
        <dbReference type="EMBL" id="SMF78763.1"/>
    </source>
</evidence>
<reference evidence="3 4" key="1">
    <citation type="submission" date="2017-04" db="EMBL/GenBank/DDBJ databases">
        <authorList>
            <person name="Afonso C.L."/>
            <person name="Miller P.J."/>
            <person name="Scott M.A."/>
            <person name="Spackman E."/>
            <person name="Goraichik I."/>
            <person name="Dimitrov K.M."/>
            <person name="Suarez D.L."/>
            <person name="Swayne D.E."/>
        </authorList>
    </citation>
    <scope>NUCLEOTIDE SEQUENCE [LARGE SCALE GENOMIC DNA]</scope>
    <source>
        <strain evidence="3 4">A2P</strain>
    </source>
</reference>
<dbReference type="Gene3D" id="2.60.40.4150">
    <property type="entry name" value="Type VI secretion system, lipoprotein SciN"/>
    <property type="match status" value="1"/>
</dbReference>
<dbReference type="PANTHER" id="PTHR37625:SF4">
    <property type="entry name" value="OUTER MEMBRANE LIPOPROTEIN"/>
    <property type="match status" value="1"/>
</dbReference>
<feature type="chain" id="PRO_5012530303" evidence="2">
    <location>
        <begin position="28"/>
        <end position="237"/>
    </location>
</feature>
<dbReference type="PROSITE" id="PS51257">
    <property type="entry name" value="PROKAR_LIPOPROTEIN"/>
    <property type="match status" value="1"/>
</dbReference>
<dbReference type="NCBIfam" id="TIGR03352">
    <property type="entry name" value="VI_chp_3"/>
    <property type="match status" value="1"/>
</dbReference>
<organism evidence="3 4">
    <name type="scientific">Azospirillum oryzae</name>
    <dbReference type="NCBI Taxonomy" id="286727"/>
    <lineage>
        <taxon>Bacteria</taxon>
        <taxon>Pseudomonadati</taxon>
        <taxon>Pseudomonadota</taxon>
        <taxon>Alphaproteobacteria</taxon>
        <taxon>Rhodospirillales</taxon>
        <taxon>Azospirillaceae</taxon>
        <taxon>Azospirillum</taxon>
    </lineage>
</organism>
<dbReference type="InterPro" id="IPR038706">
    <property type="entry name" value="Type_VI_SciN-like_sf"/>
</dbReference>
<name>A0A1X7H2S1_9PROT</name>